<keyword evidence="1" id="KW-0812">Transmembrane</keyword>
<dbReference type="InterPro" id="IPR036047">
    <property type="entry name" value="F-box-like_dom_sf"/>
</dbReference>
<evidence type="ECO:0000313" key="3">
    <source>
        <dbReference type="EMBL" id="KFK45033.1"/>
    </source>
</evidence>
<proteinExistence type="predicted"/>
<keyword evidence="4" id="KW-1185">Reference proteome</keyword>
<dbReference type="PROSITE" id="PS50181">
    <property type="entry name" value="FBOX"/>
    <property type="match status" value="1"/>
</dbReference>
<dbReference type="PANTHER" id="PTHR31111">
    <property type="entry name" value="BNAA05G37150D PROTEIN-RELATED"/>
    <property type="match status" value="1"/>
</dbReference>
<keyword evidence="1" id="KW-0472">Membrane</keyword>
<evidence type="ECO:0000259" key="2">
    <source>
        <dbReference type="PROSITE" id="PS50181"/>
    </source>
</evidence>
<dbReference type="SUPFAM" id="SSF81383">
    <property type="entry name" value="F-box domain"/>
    <property type="match status" value="1"/>
</dbReference>
<dbReference type="InterPro" id="IPR001810">
    <property type="entry name" value="F-box_dom"/>
</dbReference>
<dbReference type="PANTHER" id="PTHR31111:SF125">
    <property type="entry name" value="F-BOX PROTEIN CPR30-LIKE"/>
    <property type="match status" value="1"/>
</dbReference>
<dbReference type="NCBIfam" id="TIGR01640">
    <property type="entry name" value="F_box_assoc_1"/>
    <property type="match status" value="1"/>
</dbReference>
<dbReference type="InterPro" id="IPR017451">
    <property type="entry name" value="F-box-assoc_interact_dom"/>
</dbReference>
<dbReference type="Pfam" id="PF08268">
    <property type="entry name" value="FBA_3"/>
    <property type="match status" value="1"/>
</dbReference>
<dbReference type="Pfam" id="PF00646">
    <property type="entry name" value="F-box"/>
    <property type="match status" value="1"/>
</dbReference>
<feature type="transmembrane region" description="Helical" evidence="1">
    <location>
        <begin position="138"/>
        <end position="156"/>
    </location>
</feature>
<dbReference type="Gramene" id="KFK45033">
    <property type="protein sequence ID" value="KFK45033"/>
    <property type="gene ID" value="AALP_AA1G335500"/>
</dbReference>
<sequence>MKSRRRNISSNNQTTVRHRTRSSTIIDGRYYSEPLPIELIIEILTRLPLKSIAKCRCVSKRWSSILRLPYFTDLFLTRSYTTQPQILFAACKNDGEVIFFTSQQPKNPDEKSLPLTANHRMRIQCNATANLRMRMPWMYGYVSAMFSVMSTGFVYIRDDSVICNPSTRQSFALPKFRTKMHDSRSYFAYDPTEKQFKVLSVTLTYRGEYNANRNEHRVLILGSGKPSWRVIECSVPHYPRSNGVCIDGVLYYIASAKGSFDYRGVICFDVKSEKYSFVDAIDTFVGAAHGSATLVNYMGKLASVKPEKGSNTFRGSDRSFEMYVLEDSEKQEWSTRVYELPSLWKNVVGENTSLQCVGMIGANEIVFSTRFANCIFYYNIERKTVTRVQIEGMEAFYGEKISIFLHHAEDVKLL</sequence>
<dbReference type="EMBL" id="CM002869">
    <property type="protein sequence ID" value="KFK45033.1"/>
    <property type="molecule type" value="Genomic_DNA"/>
</dbReference>
<evidence type="ECO:0000313" key="4">
    <source>
        <dbReference type="Proteomes" id="UP000029120"/>
    </source>
</evidence>
<feature type="domain" description="F-box" evidence="2">
    <location>
        <begin position="29"/>
        <end position="74"/>
    </location>
</feature>
<evidence type="ECO:0000256" key="1">
    <source>
        <dbReference type="SAM" id="Phobius"/>
    </source>
</evidence>
<dbReference type="SMART" id="SM00256">
    <property type="entry name" value="FBOX"/>
    <property type="match status" value="1"/>
</dbReference>
<gene>
    <name evidence="3" type="ordered locus">AALP_Aa1g335500</name>
</gene>
<dbReference type="Gene3D" id="1.20.1280.50">
    <property type="match status" value="1"/>
</dbReference>
<dbReference type="OMA" id="HNEICIN"/>
<dbReference type="CDD" id="cd22157">
    <property type="entry name" value="F-box_AtFBW1-like"/>
    <property type="match status" value="1"/>
</dbReference>
<reference evidence="4" key="1">
    <citation type="journal article" date="2015" name="Nat. Plants">
        <title>Genome expansion of Arabis alpina linked with retrotransposition and reduced symmetric DNA methylation.</title>
        <authorList>
            <person name="Willing E.M."/>
            <person name="Rawat V."/>
            <person name="Mandakova T."/>
            <person name="Maumus F."/>
            <person name="James G.V."/>
            <person name="Nordstroem K.J."/>
            <person name="Becker C."/>
            <person name="Warthmann N."/>
            <person name="Chica C."/>
            <person name="Szarzynska B."/>
            <person name="Zytnicki M."/>
            <person name="Albani M.C."/>
            <person name="Kiefer C."/>
            <person name="Bergonzi S."/>
            <person name="Castaings L."/>
            <person name="Mateos J.L."/>
            <person name="Berns M.C."/>
            <person name="Bujdoso N."/>
            <person name="Piofczyk T."/>
            <person name="de Lorenzo L."/>
            <person name="Barrero-Sicilia C."/>
            <person name="Mateos I."/>
            <person name="Piednoel M."/>
            <person name="Hagmann J."/>
            <person name="Chen-Min-Tao R."/>
            <person name="Iglesias-Fernandez R."/>
            <person name="Schuster S.C."/>
            <person name="Alonso-Blanco C."/>
            <person name="Roudier F."/>
            <person name="Carbonero P."/>
            <person name="Paz-Ares J."/>
            <person name="Davis S.J."/>
            <person name="Pecinka A."/>
            <person name="Quesneville H."/>
            <person name="Colot V."/>
            <person name="Lysak M.A."/>
            <person name="Weigel D."/>
            <person name="Coupland G."/>
            <person name="Schneeberger K."/>
        </authorList>
    </citation>
    <scope>NUCLEOTIDE SEQUENCE [LARGE SCALE GENOMIC DNA]</scope>
    <source>
        <strain evidence="4">cv. Pajares</strain>
    </source>
</reference>
<dbReference type="InterPro" id="IPR013187">
    <property type="entry name" value="F-box-assoc_dom_typ3"/>
</dbReference>
<dbReference type="AlphaFoldDB" id="A0A087HSD1"/>
<protein>
    <recommendedName>
        <fullName evidence="2">F-box domain-containing protein</fullName>
    </recommendedName>
</protein>
<accession>A0A087HSD1</accession>
<dbReference type="OrthoDB" id="1022274at2759"/>
<organism evidence="3 4">
    <name type="scientific">Arabis alpina</name>
    <name type="common">Alpine rock-cress</name>
    <dbReference type="NCBI Taxonomy" id="50452"/>
    <lineage>
        <taxon>Eukaryota</taxon>
        <taxon>Viridiplantae</taxon>
        <taxon>Streptophyta</taxon>
        <taxon>Embryophyta</taxon>
        <taxon>Tracheophyta</taxon>
        <taxon>Spermatophyta</taxon>
        <taxon>Magnoliopsida</taxon>
        <taxon>eudicotyledons</taxon>
        <taxon>Gunneridae</taxon>
        <taxon>Pentapetalae</taxon>
        <taxon>rosids</taxon>
        <taxon>malvids</taxon>
        <taxon>Brassicales</taxon>
        <taxon>Brassicaceae</taxon>
        <taxon>Arabideae</taxon>
        <taxon>Arabis</taxon>
    </lineage>
</organism>
<dbReference type="eggNOG" id="ENOG502SNHU">
    <property type="taxonomic scope" value="Eukaryota"/>
</dbReference>
<keyword evidence="1" id="KW-1133">Transmembrane helix</keyword>
<name>A0A087HSD1_ARAAL</name>
<dbReference type="Proteomes" id="UP000029120">
    <property type="component" value="Chromosome 1"/>
</dbReference>